<dbReference type="PANTHER" id="PTHR38130:SF1">
    <property type="entry name" value="EF-HAND DOMAIN-CONTAINING PROTEIN"/>
    <property type="match status" value="1"/>
</dbReference>
<dbReference type="PANTHER" id="PTHR38130">
    <property type="entry name" value="EF-HAND DOMAIN-CONTAINING PROTEIN"/>
    <property type="match status" value="1"/>
</dbReference>
<feature type="compositionally biased region" description="Basic and acidic residues" evidence="1">
    <location>
        <begin position="360"/>
        <end position="369"/>
    </location>
</feature>
<evidence type="ECO:0000313" key="3">
    <source>
        <dbReference type="Proteomes" id="UP001209570"/>
    </source>
</evidence>
<gene>
    <name evidence="2" type="ORF">P43SY_003291</name>
</gene>
<protein>
    <submittedName>
        <fullName evidence="2">Uncharacterized protein</fullName>
    </submittedName>
</protein>
<feature type="compositionally biased region" description="Low complexity" evidence="1">
    <location>
        <begin position="389"/>
        <end position="401"/>
    </location>
</feature>
<name>A0AAD5LD08_PYTIN</name>
<feature type="compositionally biased region" description="Polar residues" evidence="1">
    <location>
        <begin position="88"/>
        <end position="98"/>
    </location>
</feature>
<comment type="caution">
    <text evidence="2">The sequence shown here is derived from an EMBL/GenBank/DDBJ whole genome shotgun (WGS) entry which is preliminary data.</text>
</comment>
<feature type="compositionally biased region" description="Basic and acidic residues" evidence="1">
    <location>
        <begin position="405"/>
        <end position="425"/>
    </location>
</feature>
<dbReference type="AlphaFoldDB" id="A0AAD5LD08"/>
<proteinExistence type="predicted"/>
<feature type="region of interest" description="Disordered" evidence="1">
    <location>
        <begin position="354"/>
        <end position="425"/>
    </location>
</feature>
<evidence type="ECO:0000313" key="2">
    <source>
        <dbReference type="EMBL" id="KAJ0395635.1"/>
    </source>
</evidence>
<dbReference type="Proteomes" id="UP001209570">
    <property type="component" value="Unassembled WGS sequence"/>
</dbReference>
<evidence type="ECO:0000256" key="1">
    <source>
        <dbReference type="SAM" id="MobiDB-lite"/>
    </source>
</evidence>
<organism evidence="2 3">
    <name type="scientific">Pythium insidiosum</name>
    <name type="common">Pythiosis disease agent</name>
    <dbReference type="NCBI Taxonomy" id="114742"/>
    <lineage>
        <taxon>Eukaryota</taxon>
        <taxon>Sar</taxon>
        <taxon>Stramenopiles</taxon>
        <taxon>Oomycota</taxon>
        <taxon>Peronosporomycetes</taxon>
        <taxon>Pythiales</taxon>
        <taxon>Pythiaceae</taxon>
        <taxon>Pythium</taxon>
    </lineage>
</organism>
<feature type="region of interest" description="Disordered" evidence="1">
    <location>
        <begin position="71"/>
        <end position="98"/>
    </location>
</feature>
<dbReference type="EMBL" id="JAKCXM010000333">
    <property type="protein sequence ID" value="KAJ0395635.1"/>
    <property type="molecule type" value="Genomic_DNA"/>
</dbReference>
<keyword evidence="3" id="KW-1185">Reference proteome</keyword>
<accession>A0AAD5LD08</accession>
<reference evidence="2" key="1">
    <citation type="submission" date="2021-12" db="EMBL/GenBank/DDBJ databases">
        <title>Prjna785345.</title>
        <authorList>
            <person name="Rujirawat T."/>
            <person name="Krajaejun T."/>
        </authorList>
    </citation>
    <scope>NUCLEOTIDE SEQUENCE</scope>
    <source>
        <strain evidence="2">Pi057C3</strain>
    </source>
</reference>
<sequence length="425" mass="46872">MTADDGRARATALPVLGAQQPERLKAFLAHERPPPAKPPTHTTNDVSDIAGARPLLKDHVYVNKPHFHEPSDIAGSCSKELHPRHRSSPQPSGFRTNRVVNPMQPEYKLPSFQAAPPLIPKFLRDSYDVSDIAGTSFRPKIIANPRSPMRVSHATGLEQDDIAGAQAGWLPFHKRGMREHPPRDILDVADIVNVDFKSSRVTDVLNPVYKVNGMTYQDDALSHPKLLHPQRDKPSYALQTADIAGANPFDASKTVVGGIPNEKRRHFRQTNRTDDITGATADTVLHSIRSNRRVDPTWPEYVALDGQRVDSTAMSVARSIVFADLIRTHDRQDVQGDDDGEPAPYVVAGIANIGLTGGTNDRRARGLKDKPRRRSTAPAVVLTGEAKRSTAAPPASSTHSSRVSPAERKQMQERREEIQLVRELQ</sequence>